<accession>A0ABV0RVG7</accession>
<dbReference type="PANTHER" id="PTHR21583">
    <property type="entry name" value="ELYS PROTEIN"/>
    <property type="match status" value="1"/>
</dbReference>
<feature type="domain" description="PWWP" evidence="3">
    <location>
        <begin position="1"/>
        <end position="47"/>
    </location>
</feature>
<dbReference type="Pfam" id="PF16687">
    <property type="entry name" value="ELYS-bb"/>
    <property type="match status" value="2"/>
</dbReference>
<organism evidence="4 5">
    <name type="scientific">Xenoophorus captivus</name>
    <dbReference type="NCBI Taxonomy" id="1517983"/>
    <lineage>
        <taxon>Eukaryota</taxon>
        <taxon>Metazoa</taxon>
        <taxon>Chordata</taxon>
        <taxon>Craniata</taxon>
        <taxon>Vertebrata</taxon>
        <taxon>Euteleostomi</taxon>
        <taxon>Actinopterygii</taxon>
        <taxon>Neopterygii</taxon>
        <taxon>Teleostei</taxon>
        <taxon>Neoteleostei</taxon>
        <taxon>Acanthomorphata</taxon>
        <taxon>Ovalentaria</taxon>
        <taxon>Atherinomorphae</taxon>
        <taxon>Cyprinodontiformes</taxon>
        <taxon>Goodeidae</taxon>
        <taxon>Xenoophorus</taxon>
    </lineage>
</organism>
<evidence type="ECO:0008006" key="6">
    <source>
        <dbReference type="Google" id="ProtNLM"/>
    </source>
</evidence>
<dbReference type="PANTHER" id="PTHR21583:SF8">
    <property type="entry name" value="PROTEIN ELYS"/>
    <property type="match status" value="1"/>
</dbReference>
<feature type="compositionally biased region" description="Polar residues" evidence="1">
    <location>
        <begin position="1162"/>
        <end position="1179"/>
    </location>
</feature>
<feature type="region of interest" description="Disordered" evidence="1">
    <location>
        <begin position="532"/>
        <end position="643"/>
    </location>
</feature>
<evidence type="ECO:0000313" key="5">
    <source>
        <dbReference type="Proteomes" id="UP001434883"/>
    </source>
</evidence>
<dbReference type="InterPro" id="IPR048795">
    <property type="entry name" value="PWP3A_3B_4_C"/>
</dbReference>
<feature type="domain" description="PWWP" evidence="3">
    <location>
        <begin position="49"/>
        <end position="78"/>
    </location>
</feature>
<feature type="region of interest" description="Disordered" evidence="1">
    <location>
        <begin position="885"/>
        <end position="1207"/>
    </location>
</feature>
<feature type="domain" description="ELYS beta-propeller" evidence="2">
    <location>
        <begin position="134"/>
        <end position="191"/>
    </location>
</feature>
<feature type="compositionally biased region" description="Basic and acidic residues" evidence="1">
    <location>
        <begin position="1118"/>
        <end position="1141"/>
    </location>
</feature>
<dbReference type="Proteomes" id="UP001434883">
    <property type="component" value="Unassembled WGS sequence"/>
</dbReference>
<feature type="compositionally biased region" description="Basic and acidic residues" evidence="1">
    <location>
        <begin position="1078"/>
        <end position="1087"/>
    </location>
</feature>
<feature type="compositionally biased region" description="Polar residues" evidence="1">
    <location>
        <begin position="620"/>
        <end position="640"/>
    </location>
</feature>
<evidence type="ECO:0000256" key="1">
    <source>
        <dbReference type="SAM" id="MobiDB-lite"/>
    </source>
</evidence>
<sequence length="1247" mass="140047">AVIRGQHQSRWLRSFLSAKRRRVVNIYLEDDQQLDQVYWYLNELYGKAAIIYAIAGVDNLSVKKAEEKYLKGRCISNRLFHFSYIPGKIWTEPSYKSVESGLLVGLEETRGSVVCLYELGLSRVVKAVVIPGRVVTKSPADIPRLREVSTREGRHLCLQLNPPGSVGVTALQYISRTNQLAVGFSDGHLQLEGDLVCLHLLQLAFSERKCLASGKILYENCPYLAVWSLDSVVQMVSPYTFLDVVVHERSLSRGLPFTCPPPEQYFNPTTYNFGAPLFNSSSNFTDPQTLQLLQHTQKLLNEDALQIPRPFFTHSVISNYYTIRREELIRLAKCLIEAWCLLRQHSNRLNITELLGFLYESCQELGLIKELLKLPLGLNEQSERDPKLKERSNTRNSILDQYGKVLPRVQRKLAMERVKPYQHPSTIHKEGRSITPPLRSKESRITFIEEAETVEIEKGIRWINGDVAAVANPSAGGQTHVNVNFDTSQTSVLSTDTSLEYYDATLSEDPKGARGPMVAEDDDDDVVTLNIKPVTENEPEQRSDITIEQSFNLPSEDADKEEEFLKEAEPCEEVTEGASDQKVYEEERAESRREEYLNPVSMSKQDDIASPEQEERSPLQEATNQAAQDQLQTAEPTGTDSHCEEEYIPSQIYSCSGILVKYADFSVCALLAVGNGRLPPLQPSSAFMQQEHAHFLQDLSEQQAAEFSLITPEQRSPYMELKPSTTLLVPFEFMEGQQDLVDGAHFALPELQPSVVGDEQQPETHTGFTLMLDTDEDGVTEALAAGNDLQMSELPAQPQIQSENLLDKCDVITLDTDNIEEAAQEEERKEIENLDQNDVYVVGEEEHGNDQADLQTEFTAAKQETDDSAKQKDLKLEEIRIFSEDEESAAVSVPGEPLAAVNDTDSTAKTEAVEEEVSEEDKTMPAEEVQLPEGNGAVDTEMEKTESAVEDKKHDHITSSETEARSEEETEEKPRRILRHRNVKEELVEQVVSSDSQTEKETVASQRKKAPSTPTRRMTRGRNVTFISPLPEAADEREQDGNAEFDKQSIAVPATATRTSRKGKPLQTATPRRSTRKTQPDLSKEEAEGMDNEISLASTSKTPSPGRRSQRATATRTSIKDKSLTTEVEIKEDSQEDEVVKTTRSRRTSSKTPTPSKRSTTQTGTPRRSSRKTVNTSEVEPTPLEAVKEENKEVPVVPPVKRSSRKMRPEVLPAVFEEDEKKQQLSSPGRTTRQFSLNVYPQVRIQP</sequence>
<feature type="compositionally biased region" description="Basic and acidic residues" evidence="1">
    <location>
        <begin position="1034"/>
        <end position="1047"/>
    </location>
</feature>
<evidence type="ECO:0000259" key="3">
    <source>
        <dbReference type="Pfam" id="PF20886"/>
    </source>
</evidence>
<feature type="domain" description="ELYS beta-propeller" evidence="2">
    <location>
        <begin position="219"/>
        <end position="282"/>
    </location>
</feature>
<proteinExistence type="predicted"/>
<protein>
    <recommendedName>
        <fullName evidence="6">AT hook containing transcription factor 1</fullName>
    </recommendedName>
</protein>
<dbReference type="EMBL" id="JAHRIN010058999">
    <property type="protein sequence ID" value="MEQ2211573.1"/>
    <property type="molecule type" value="Genomic_DNA"/>
</dbReference>
<feature type="compositionally biased region" description="Polar residues" evidence="1">
    <location>
        <begin position="1224"/>
        <end position="1235"/>
    </location>
</feature>
<dbReference type="Pfam" id="PF20886">
    <property type="entry name" value="PWP3A-B_C"/>
    <property type="match status" value="2"/>
</dbReference>
<feature type="non-terminal residue" evidence="4">
    <location>
        <position position="1"/>
    </location>
</feature>
<comment type="caution">
    <text evidence="4">The sequence shown here is derived from an EMBL/GenBank/DDBJ whole genome shotgun (WGS) entry which is preliminary data.</text>
</comment>
<reference evidence="4 5" key="1">
    <citation type="submission" date="2021-06" db="EMBL/GenBank/DDBJ databases">
        <authorList>
            <person name="Palmer J.M."/>
        </authorList>
    </citation>
    <scope>NUCLEOTIDE SEQUENCE [LARGE SCALE GENOMIC DNA]</scope>
    <source>
        <strain evidence="4 5">XC_2019</strain>
        <tissue evidence="4">Muscle</tissue>
    </source>
</reference>
<feature type="compositionally biased region" description="Basic and acidic residues" evidence="1">
    <location>
        <begin position="582"/>
        <end position="596"/>
    </location>
</feature>
<keyword evidence="5" id="KW-1185">Reference proteome</keyword>
<feature type="compositionally biased region" description="Basic and acidic residues" evidence="1">
    <location>
        <begin position="941"/>
        <end position="975"/>
    </location>
</feature>
<feature type="compositionally biased region" description="Low complexity" evidence="1">
    <location>
        <begin position="1150"/>
        <end position="1161"/>
    </location>
</feature>
<name>A0ABV0RVG7_9TELE</name>
<evidence type="ECO:0000313" key="4">
    <source>
        <dbReference type="EMBL" id="MEQ2211573.1"/>
    </source>
</evidence>
<evidence type="ECO:0000259" key="2">
    <source>
        <dbReference type="Pfam" id="PF16687"/>
    </source>
</evidence>
<dbReference type="InterPro" id="IPR052620">
    <property type="entry name" value="ELYS/MEL-28_NucAsmblyFactor"/>
</dbReference>
<gene>
    <name evidence="4" type="ORF">XENOCAPTIV_007391</name>
</gene>
<feature type="region of interest" description="Disordered" evidence="1">
    <location>
        <begin position="1216"/>
        <end position="1235"/>
    </location>
</feature>
<dbReference type="InterPro" id="IPR032040">
    <property type="entry name" value="ELYS-bb"/>
</dbReference>